<dbReference type="PANTHER" id="PTHR11474:SF126">
    <property type="entry name" value="TYROSINASE-LIKE PROTEIN TYR-1-RELATED"/>
    <property type="match status" value="1"/>
</dbReference>
<dbReference type="EMBL" id="ML992507">
    <property type="protein sequence ID" value="KAF2223082.1"/>
    <property type="molecule type" value="Genomic_DNA"/>
</dbReference>
<keyword evidence="3" id="KW-0732">Signal</keyword>
<sequence>MLPTLAIVIMHLFLHMLLSHLALAASVPRGEASTCSNPTIRREWRQLSPVEQQNYIDAVLCLKTKPSRIGLNSSLYDDFPYVHNQLNLEIHFVASFLPWHRYFVHIYETALKTECGYSGSAVYWDWTLDVASVPSSPVFSPTSGFGGDGSWNKTVRVDQFSLRRCVVDGPFADITNEYFGDSRTPHCLMRSFNNGTEQVGDMFSPNYTPQKIEEIQQLPDYDAYRRKLEGTPHGAIHSSLGGDMIPSTSPNDPLFFLHHTQIDCLWWLWQTEKPERFAEYAGIRTQDQFNGVTPPAASKTDLMKMGGLAEDATVEEYLTSSKNGMCYGY</sequence>
<accession>A0A6A6GBI3</accession>
<dbReference type="Gene3D" id="1.10.1280.10">
    <property type="entry name" value="Di-copper center containing domain from catechol oxidase"/>
    <property type="match status" value="1"/>
</dbReference>
<dbReference type="Proteomes" id="UP000799538">
    <property type="component" value="Unassembled WGS sequence"/>
</dbReference>
<dbReference type="PROSITE" id="PS00497">
    <property type="entry name" value="TYROSINASE_1"/>
    <property type="match status" value="1"/>
</dbReference>
<feature type="domain" description="Tyrosinase copper-binding" evidence="4">
    <location>
        <begin position="91"/>
        <end position="108"/>
    </location>
</feature>
<dbReference type="InterPro" id="IPR002227">
    <property type="entry name" value="Tyrosinase_Cu-bd"/>
</dbReference>
<dbReference type="PRINTS" id="PR00092">
    <property type="entry name" value="TYROSINASE"/>
</dbReference>
<feature type="signal peptide" evidence="3">
    <location>
        <begin position="1"/>
        <end position="24"/>
    </location>
</feature>
<proteinExistence type="predicted"/>
<keyword evidence="6" id="KW-0503">Monooxygenase</keyword>
<keyword evidence="2" id="KW-0186">Copper</keyword>
<dbReference type="PANTHER" id="PTHR11474">
    <property type="entry name" value="TYROSINASE FAMILY MEMBER"/>
    <property type="match status" value="1"/>
</dbReference>
<keyword evidence="1" id="KW-0479">Metal-binding</keyword>
<dbReference type="OrthoDB" id="6132182at2759"/>
<dbReference type="InterPro" id="IPR008922">
    <property type="entry name" value="Di-copper_centre_dom_sf"/>
</dbReference>
<dbReference type="PROSITE" id="PS00498">
    <property type="entry name" value="TYROSINASE_2"/>
    <property type="match status" value="1"/>
</dbReference>
<organism evidence="6 7">
    <name type="scientific">Elsinoe ampelina</name>
    <dbReference type="NCBI Taxonomy" id="302913"/>
    <lineage>
        <taxon>Eukaryota</taxon>
        <taxon>Fungi</taxon>
        <taxon>Dikarya</taxon>
        <taxon>Ascomycota</taxon>
        <taxon>Pezizomycotina</taxon>
        <taxon>Dothideomycetes</taxon>
        <taxon>Dothideomycetidae</taxon>
        <taxon>Myriangiales</taxon>
        <taxon>Elsinoaceae</taxon>
        <taxon>Elsinoe</taxon>
    </lineage>
</organism>
<evidence type="ECO:0000313" key="7">
    <source>
        <dbReference type="Proteomes" id="UP000799538"/>
    </source>
</evidence>
<name>A0A6A6GBI3_9PEZI</name>
<evidence type="ECO:0000259" key="4">
    <source>
        <dbReference type="PROSITE" id="PS00497"/>
    </source>
</evidence>
<gene>
    <name evidence="6" type="ORF">BDZ85DRAFT_262947</name>
</gene>
<dbReference type="AlphaFoldDB" id="A0A6A6GBI3"/>
<dbReference type="GO" id="GO:0004497">
    <property type="term" value="F:monooxygenase activity"/>
    <property type="evidence" value="ECO:0007669"/>
    <property type="project" value="UniProtKB-KW"/>
</dbReference>
<protein>
    <submittedName>
        <fullName evidence="6">Monooxygenase</fullName>
    </submittedName>
</protein>
<evidence type="ECO:0000313" key="6">
    <source>
        <dbReference type="EMBL" id="KAF2223082.1"/>
    </source>
</evidence>
<dbReference type="SUPFAM" id="SSF48056">
    <property type="entry name" value="Di-copper centre-containing domain"/>
    <property type="match status" value="1"/>
</dbReference>
<evidence type="ECO:0000259" key="5">
    <source>
        <dbReference type="PROSITE" id="PS00498"/>
    </source>
</evidence>
<evidence type="ECO:0000256" key="2">
    <source>
        <dbReference type="ARBA" id="ARBA00023008"/>
    </source>
</evidence>
<evidence type="ECO:0000256" key="1">
    <source>
        <dbReference type="ARBA" id="ARBA00022723"/>
    </source>
</evidence>
<evidence type="ECO:0000256" key="3">
    <source>
        <dbReference type="SAM" id="SignalP"/>
    </source>
</evidence>
<dbReference type="InterPro" id="IPR050316">
    <property type="entry name" value="Tyrosinase/Hemocyanin"/>
</dbReference>
<feature type="chain" id="PRO_5025549855" evidence="3">
    <location>
        <begin position="25"/>
        <end position="329"/>
    </location>
</feature>
<dbReference type="GO" id="GO:0046872">
    <property type="term" value="F:metal ion binding"/>
    <property type="evidence" value="ECO:0007669"/>
    <property type="project" value="UniProtKB-KW"/>
</dbReference>
<dbReference type="Pfam" id="PF00264">
    <property type="entry name" value="Tyrosinase"/>
    <property type="match status" value="1"/>
</dbReference>
<feature type="domain" description="Tyrosinase copper-binding" evidence="5">
    <location>
        <begin position="252"/>
        <end position="263"/>
    </location>
</feature>
<reference evidence="7" key="1">
    <citation type="journal article" date="2020" name="Stud. Mycol.">
        <title>101 Dothideomycetes genomes: A test case for predicting lifestyles and emergence of pathogens.</title>
        <authorList>
            <person name="Haridas S."/>
            <person name="Albert R."/>
            <person name="Binder M."/>
            <person name="Bloem J."/>
            <person name="LaButti K."/>
            <person name="Salamov A."/>
            <person name="Andreopoulos B."/>
            <person name="Baker S."/>
            <person name="Barry K."/>
            <person name="Bills G."/>
            <person name="Bluhm B."/>
            <person name="Cannon C."/>
            <person name="Castanera R."/>
            <person name="Culley D."/>
            <person name="Daum C."/>
            <person name="Ezra D."/>
            <person name="Gonzalez J."/>
            <person name="Henrissat B."/>
            <person name="Kuo A."/>
            <person name="Liang C."/>
            <person name="Lipzen A."/>
            <person name="Lutzoni F."/>
            <person name="Magnuson J."/>
            <person name="Mondo S."/>
            <person name="Nolan M."/>
            <person name="Ohm R."/>
            <person name="Pangilinan J."/>
            <person name="Park H.-J."/>
            <person name="Ramirez L."/>
            <person name="Alfaro M."/>
            <person name="Sun H."/>
            <person name="Tritt A."/>
            <person name="Yoshinaga Y."/>
            <person name="Zwiers L.-H."/>
            <person name="Turgeon B."/>
            <person name="Goodwin S."/>
            <person name="Spatafora J."/>
            <person name="Crous P."/>
            <person name="Grigoriev I."/>
        </authorList>
    </citation>
    <scope>NUCLEOTIDE SEQUENCE [LARGE SCALE GENOMIC DNA]</scope>
    <source>
        <strain evidence="7">CECT 20119</strain>
    </source>
</reference>
<keyword evidence="6" id="KW-0560">Oxidoreductase</keyword>
<keyword evidence="7" id="KW-1185">Reference proteome</keyword>